<dbReference type="InterPro" id="IPR013750">
    <property type="entry name" value="GHMP_kinase_C_dom"/>
</dbReference>
<accession>A0A382KA84</accession>
<protein>
    <recommendedName>
        <fullName evidence="1">GHMP kinase C-terminal domain-containing protein</fullName>
    </recommendedName>
</protein>
<evidence type="ECO:0000313" key="2">
    <source>
        <dbReference type="EMBL" id="SVC21370.1"/>
    </source>
</evidence>
<name>A0A382KA84_9ZZZZ</name>
<dbReference type="Pfam" id="PF08544">
    <property type="entry name" value="GHMP_kinases_C"/>
    <property type="match status" value="1"/>
</dbReference>
<dbReference type="Gene3D" id="3.30.70.890">
    <property type="entry name" value="GHMP kinase, C-terminal domain"/>
    <property type="match status" value="1"/>
</dbReference>
<feature type="domain" description="GHMP kinase C-terminal" evidence="1">
    <location>
        <begin position="70"/>
        <end position="129"/>
    </location>
</feature>
<dbReference type="AlphaFoldDB" id="A0A382KA84"/>
<reference evidence="2" key="1">
    <citation type="submission" date="2018-05" db="EMBL/GenBank/DDBJ databases">
        <authorList>
            <person name="Lanie J.A."/>
            <person name="Ng W.-L."/>
            <person name="Kazmierczak K.M."/>
            <person name="Andrzejewski T.M."/>
            <person name="Davidsen T.M."/>
            <person name="Wayne K.J."/>
            <person name="Tettelin H."/>
            <person name="Glass J.I."/>
            <person name="Rusch D."/>
            <person name="Podicherti R."/>
            <person name="Tsui H.-C.T."/>
            <person name="Winkler M.E."/>
        </authorList>
    </citation>
    <scope>NUCLEOTIDE SEQUENCE</scope>
</reference>
<gene>
    <name evidence="2" type="ORF">METZ01_LOCUS274224</name>
</gene>
<dbReference type="EMBL" id="UINC01079399">
    <property type="protein sequence ID" value="SVC21370.1"/>
    <property type="molecule type" value="Genomic_DNA"/>
</dbReference>
<dbReference type="SUPFAM" id="SSF55060">
    <property type="entry name" value="GHMP Kinase, C-terminal domain"/>
    <property type="match status" value="1"/>
</dbReference>
<dbReference type="InterPro" id="IPR036554">
    <property type="entry name" value="GHMP_kinase_C_sf"/>
</dbReference>
<sequence length="152" mass="16473">MPLTWAAPPRWWCLLVYPPTPVSTTWAYAELARRRAAEEVLSDSSPYSTLISSARGGCLDANGLWPVLENDFQPLVESIKPIVARASQLLADTAPLAHSMSGTGSTVYGIYDDRAAARRAETILQAAGYPVFLCTPVPEPIDSAPPRDTDNE</sequence>
<evidence type="ECO:0000259" key="1">
    <source>
        <dbReference type="Pfam" id="PF08544"/>
    </source>
</evidence>
<organism evidence="2">
    <name type="scientific">marine metagenome</name>
    <dbReference type="NCBI Taxonomy" id="408172"/>
    <lineage>
        <taxon>unclassified sequences</taxon>
        <taxon>metagenomes</taxon>
        <taxon>ecological metagenomes</taxon>
    </lineage>
</organism>
<proteinExistence type="predicted"/>